<gene>
    <name evidence="1" type="ORF">V1477_009216</name>
</gene>
<evidence type="ECO:0000313" key="1">
    <source>
        <dbReference type="EMBL" id="KAL2742615.1"/>
    </source>
</evidence>
<proteinExistence type="predicted"/>
<reference evidence="1 2" key="1">
    <citation type="journal article" date="2024" name="Ann. Entomol. Soc. Am.">
        <title>Genomic analyses of the southern and eastern yellowjacket wasps (Hymenoptera: Vespidae) reveal evolutionary signatures of social life.</title>
        <authorList>
            <person name="Catto M.A."/>
            <person name="Caine P.B."/>
            <person name="Orr S.E."/>
            <person name="Hunt B.G."/>
            <person name="Goodisman M.A.D."/>
        </authorList>
    </citation>
    <scope>NUCLEOTIDE SEQUENCE [LARGE SCALE GENOMIC DNA]</scope>
    <source>
        <strain evidence="1">232</strain>
        <tissue evidence="1">Head and thorax</tissue>
    </source>
</reference>
<dbReference type="AlphaFoldDB" id="A0ABD2CCT3"/>
<accession>A0ABD2CCT3</accession>
<comment type="caution">
    <text evidence="1">The sequence shown here is derived from an EMBL/GenBank/DDBJ whole genome shotgun (WGS) entry which is preliminary data.</text>
</comment>
<keyword evidence="2" id="KW-1185">Reference proteome</keyword>
<sequence>MADILVMERKKKRRKSRKREIFAWSIARRSQIPIDRNTSPYGHPTWKRGWNEDRSLLLFLHRTDALHSFECKLCSSNQRLEHGKRLVAVAPSSRICNLFEVTSLEM</sequence>
<organism evidence="1 2">
    <name type="scientific">Vespula maculifrons</name>
    <name type="common">Eastern yellow jacket</name>
    <name type="synonym">Wasp</name>
    <dbReference type="NCBI Taxonomy" id="7453"/>
    <lineage>
        <taxon>Eukaryota</taxon>
        <taxon>Metazoa</taxon>
        <taxon>Ecdysozoa</taxon>
        <taxon>Arthropoda</taxon>
        <taxon>Hexapoda</taxon>
        <taxon>Insecta</taxon>
        <taxon>Pterygota</taxon>
        <taxon>Neoptera</taxon>
        <taxon>Endopterygota</taxon>
        <taxon>Hymenoptera</taxon>
        <taxon>Apocrita</taxon>
        <taxon>Aculeata</taxon>
        <taxon>Vespoidea</taxon>
        <taxon>Vespidae</taxon>
        <taxon>Vespinae</taxon>
        <taxon>Vespula</taxon>
    </lineage>
</organism>
<protein>
    <submittedName>
        <fullName evidence="1">Uncharacterized protein</fullName>
    </submittedName>
</protein>
<dbReference type="Proteomes" id="UP001607303">
    <property type="component" value="Unassembled WGS sequence"/>
</dbReference>
<name>A0ABD2CCT3_VESMC</name>
<dbReference type="EMBL" id="JAYRBN010000057">
    <property type="protein sequence ID" value="KAL2742615.1"/>
    <property type="molecule type" value="Genomic_DNA"/>
</dbReference>
<evidence type="ECO:0000313" key="2">
    <source>
        <dbReference type="Proteomes" id="UP001607303"/>
    </source>
</evidence>